<proteinExistence type="predicted"/>
<keyword evidence="3" id="KW-1185">Reference proteome</keyword>
<dbReference type="Proteomes" id="UP001607303">
    <property type="component" value="Unassembled WGS sequence"/>
</dbReference>
<evidence type="ECO:0000313" key="3">
    <source>
        <dbReference type="Proteomes" id="UP001607303"/>
    </source>
</evidence>
<evidence type="ECO:0000256" key="1">
    <source>
        <dbReference type="SAM" id="MobiDB-lite"/>
    </source>
</evidence>
<gene>
    <name evidence="2" type="ORF">V1477_012046</name>
</gene>
<dbReference type="AlphaFoldDB" id="A0ABD2C0X6"/>
<sequence length="69" mass="7975">MLLRVTSAEALNTYVQVEFVRVLVSKAPSNIEEEGEEEEGEEEEEEKEEELIQLSVVREQDQQSYSRDA</sequence>
<name>A0ABD2C0X6_VESMC</name>
<evidence type="ECO:0000313" key="2">
    <source>
        <dbReference type="EMBL" id="KAL2738687.1"/>
    </source>
</evidence>
<accession>A0ABD2C0X6</accession>
<protein>
    <submittedName>
        <fullName evidence="2">Uncharacterized protein</fullName>
    </submittedName>
</protein>
<comment type="caution">
    <text evidence="2">The sequence shown here is derived from an EMBL/GenBank/DDBJ whole genome shotgun (WGS) entry which is preliminary data.</text>
</comment>
<dbReference type="EMBL" id="JAYRBN010000063">
    <property type="protein sequence ID" value="KAL2738687.1"/>
    <property type="molecule type" value="Genomic_DNA"/>
</dbReference>
<organism evidence="2 3">
    <name type="scientific">Vespula maculifrons</name>
    <name type="common">Eastern yellow jacket</name>
    <name type="synonym">Wasp</name>
    <dbReference type="NCBI Taxonomy" id="7453"/>
    <lineage>
        <taxon>Eukaryota</taxon>
        <taxon>Metazoa</taxon>
        <taxon>Ecdysozoa</taxon>
        <taxon>Arthropoda</taxon>
        <taxon>Hexapoda</taxon>
        <taxon>Insecta</taxon>
        <taxon>Pterygota</taxon>
        <taxon>Neoptera</taxon>
        <taxon>Endopterygota</taxon>
        <taxon>Hymenoptera</taxon>
        <taxon>Apocrita</taxon>
        <taxon>Aculeata</taxon>
        <taxon>Vespoidea</taxon>
        <taxon>Vespidae</taxon>
        <taxon>Vespinae</taxon>
        <taxon>Vespula</taxon>
    </lineage>
</organism>
<reference evidence="2 3" key="1">
    <citation type="journal article" date="2024" name="Ann. Entomol. Soc. Am.">
        <title>Genomic analyses of the southern and eastern yellowjacket wasps (Hymenoptera: Vespidae) reveal evolutionary signatures of social life.</title>
        <authorList>
            <person name="Catto M.A."/>
            <person name="Caine P.B."/>
            <person name="Orr S.E."/>
            <person name="Hunt B.G."/>
            <person name="Goodisman M.A.D."/>
        </authorList>
    </citation>
    <scope>NUCLEOTIDE SEQUENCE [LARGE SCALE GENOMIC DNA]</scope>
    <source>
        <strain evidence="2">232</strain>
        <tissue evidence="2">Head and thorax</tissue>
    </source>
</reference>
<feature type="compositionally biased region" description="Acidic residues" evidence="1">
    <location>
        <begin position="31"/>
        <end position="51"/>
    </location>
</feature>
<feature type="region of interest" description="Disordered" evidence="1">
    <location>
        <begin position="28"/>
        <end position="69"/>
    </location>
</feature>